<dbReference type="EMBL" id="CAADIE010000020">
    <property type="protein sequence ID" value="VFR42556.1"/>
    <property type="molecule type" value="Genomic_DNA"/>
</dbReference>
<dbReference type="AlphaFoldDB" id="A0A484QXX3"/>
<evidence type="ECO:0000313" key="2">
    <source>
        <dbReference type="EMBL" id="VFR45774.1"/>
    </source>
</evidence>
<evidence type="ECO:0000313" key="1">
    <source>
        <dbReference type="EMBL" id="VFR42556.1"/>
    </source>
</evidence>
<reference evidence="1" key="1">
    <citation type="submission" date="2019-03" db="EMBL/GenBank/DDBJ databases">
        <authorList>
            <person name="Danneels B."/>
        </authorList>
    </citation>
    <scope>NUCLEOTIDE SEQUENCE</scope>
</reference>
<protein>
    <submittedName>
        <fullName evidence="1">Uncharacterized protein</fullName>
    </submittedName>
</protein>
<dbReference type="EMBL" id="CAADIH010000022">
    <property type="protein sequence ID" value="VFR45774.1"/>
    <property type="molecule type" value="Genomic_DNA"/>
</dbReference>
<name>A0A484QXX3_9ZZZZ</name>
<organism evidence="1">
    <name type="scientific">plant metagenome</name>
    <dbReference type="NCBI Taxonomy" id="1297885"/>
    <lineage>
        <taxon>unclassified sequences</taxon>
        <taxon>metagenomes</taxon>
        <taxon>organismal metagenomes</taxon>
    </lineage>
</organism>
<proteinExistence type="predicted"/>
<accession>A0A484QXX3</accession>
<gene>
    <name evidence="1" type="ORF">BER1_0181</name>
    <name evidence="2" type="ORF">BER2_0182</name>
</gene>
<sequence length="73" mass="8478">MKCPRCKTLNDSDRYEEAFTNSPTGTFHYRCMNQRCSHMYSSIVDKLADARARSEVMARATHELQKKVIETDC</sequence>